<organism evidence="2 3">
    <name type="scientific">Orchesella dallaii</name>
    <dbReference type="NCBI Taxonomy" id="48710"/>
    <lineage>
        <taxon>Eukaryota</taxon>
        <taxon>Metazoa</taxon>
        <taxon>Ecdysozoa</taxon>
        <taxon>Arthropoda</taxon>
        <taxon>Hexapoda</taxon>
        <taxon>Collembola</taxon>
        <taxon>Entomobryomorpha</taxon>
        <taxon>Entomobryoidea</taxon>
        <taxon>Orchesellidae</taxon>
        <taxon>Orchesellinae</taxon>
        <taxon>Orchesella</taxon>
    </lineage>
</organism>
<protein>
    <submittedName>
        <fullName evidence="2">Uncharacterized protein</fullName>
    </submittedName>
</protein>
<proteinExistence type="predicted"/>
<comment type="caution">
    <text evidence="2">The sequence shown here is derived from an EMBL/GenBank/DDBJ whole genome shotgun (WGS) entry which is preliminary data.</text>
</comment>
<feature type="region of interest" description="Disordered" evidence="1">
    <location>
        <begin position="177"/>
        <end position="196"/>
    </location>
</feature>
<dbReference type="EMBL" id="CAXLJM020000043">
    <property type="protein sequence ID" value="CAL8110141.1"/>
    <property type="molecule type" value="Genomic_DNA"/>
</dbReference>
<accession>A0ABP1QQB4</accession>
<sequence length="495" mass="55138">MDTATAAGRAFASLPQNGDCGSVVDLSTLAIFYATRIRPEDLKTDPINYNVGMWGKLIIIGSVKRQATIMRLNPDVEYDRLDWELIRRDVHDRTIERVRHLMTVSNIQMFFANRMALYKRWFPDFFQFECGVDQLIRQYSLQLLEVQEKHGNAANPNSTLYWDNNQNVRDSLIRSGNTDLSEMPATQDASSLHMNDDQSPMEEEEQKLAITEFQREQQVQNTGSVPVNNSLTGQTQRGSVSTLTVVTANSNAGTPTTPMVAVPFTDHSLSSTLVPQVAPNPASLFPTTEVELSNTSMGPIPPLVVPTTTFGVATHTSPSSTPVNAPVAVARPSPPCYQTRRSYRKYVDENKQSISNSISNSKVEPLPNLAAKKEENKAFLMLLHQRFSQGCIQDMSEILARKAEVEGKSNLLTYTLRDMEQKIQRGEIVDIRSFLGHCQCIVAMYLLHGSKNEIPTKIVAVLQSIKNAKLQDPPDAICKSLSECFDGRLDSIIQA</sequence>
<dbReference type="Proteomes" id="UP001642540">
    <property type="component" value="Unassembled WGS sequence"/>
</dbReference>
<evidence type="ECO:0000256" key="1">
    <source>
        <dbReference type="SAM" id="MobiDB-lite"/>
    </source>
</evidence>
<feature type="region of interest" description="Disordered" evidence="1">
    <location>
        <begin position="315"/>
        <end position="334"/>
    </location>
</feature>
<gene>
    <name evidence="2" type="ORF">ODALV1_LOCUS14013</name>
</gene>
<name>A0ABP1QQB4_9HEXA</name>
<keyword evidence="3" id="KW-1185">Reference proteome</keyword>
<evidence type="ECO:0000313" key="2">
    <source>
        <dbReference type="EMBL" id="CAL8110141.1"/>
    </source>
</evidence>
<reference evidence="2 3" key="1">
    <citation type="submission" date="2024-08" db="EMBL/GenBank/DDBJ databases">
        <authorList>
            <person name="Cucini C."/>
            <person name="Frati F."/>
        </authorList>
    </citation>
    <scope>NUCLEOTIDE SEQUENCE [LARGE SCALE GENOMIC DNA]</scope>
</reference>
<evidence type="ECO:0000313" key="3">
    <source>
        <dbReference type="Proteomes" id="UP001642540"/>
    </source>
</evidence>